<dbReference type="Pfam" id="PF13579">
    <property type="entry name" value="Glyco_trans_4_4"/>
    <property type="match status" value="1"/>
</dbReference>
<dbReference type="SUPFAM" id="SSF53756">
    <property type="entry name" value="UDP-Glycosyltransferase/glycogen phosphorylase"/>
    <property type="match status" value="1"/>
</dbReference>
<name>A0A7V8NLM5_9BACT</name>
<organism evidence="2 3">
    <name type="scientific">Candidatus Acidiferrum panamense</name>
    <dbReference type="NCBI Taxonomy" id="2741543"/>
    <lineage>
        <taxon>Bacteria</taxon>
        <taxon>Pseudomonadati</taxon>
        <taxon>Acidobacteriota</taxon>
        <taxon>Terriglobia</taxon>
        <taxon>Candidatus Acidiferrales</taxon>
        <taxon>Candidatus Acidiferrum</taxon>
    </lineage>
</organism>
<comment type="caution">
    <text evidence="2">The sequence shown here is derived from an EMBL/GenBank/DDBJ whole genome shotgun (WGS) entry which is preliminary data.</text>
</comment>
<keyword evidence="3" id="KW-1185">Reference proteome</keyword>
<dbReference type="Gene3D" id="3.40.50.2000">
    <property type="entry name" value="Glycogen Phosphorylase B"/>
    <property type="match status" value="1"/>
</dbReference>
<evidence type="ECO:0000313" key="3">
    <source>
        <dbReference type="Proteomes" id="UP000567293"/>
    </source>
</evidence>
<proteinExistence type="predicted"/>
<protein>
    <submittedName>
        <fullName evidence="2">Glycosyltransferase</fullName>
    </submittedName>
</protein>
<dbReference type="EMBL" id="JACDQQ010000023">
    <property type="protein sequence ID" value="MBA0083397.1"/>
    <property type="molecule type" value="Genomic_DNA"/>
</dbReference>
<evidence type="ECO:0000313" key="2">
    <source>
        <dbReference type="EMBL" id="MBA0083397.1"/>
    </source>
</evidence>
<dbReference type="InterPro" id="IPR028098">
    <property type="entry name" value="Glyco_trans_4-like_N"/>
</dbReference>
<accession>A0A7V8NLM5</accession>
<dbReference type="AlphaFoldDB" id="A0A7V8NLM5"/>
<dbReference type="GO" id="GO:0016757">
    <property type="term" value="F:glycosyltransferase activity"/>
    <property type="evidence" value="ECO:0007669"/>
    <property type="project" value="UniProtKB-ARBA"/>
</dbReference>
<feature type="non-terminal residue" evidence="2">
    <location>
        <position position="215"/>
    </location>
</feature>
<reference evidence="2" key="1">
    <citation type="submission" date="2020-06" db="EMBL/GenBank/DDBJ databases">
        <title>Legume-microbial interactions unlock mineral nutrients during tropical forest succession.</title>
        <authorList>
            <person name="Epihov D.Z."/>
        </authorList>
    </citation>
    <scope>NUCLEOTIDE SEQUENCE [LARGE SCALE GENOMIC DNA]</scope>
    <source>
        <strain evidence="2">Pan2503</strain>
    </source>
</reference>
<feature type="domain" description="Glycosyltransferase subfamily 4-like N-terminal" evidence="1">
    <location>
        <begin position="28"/>
        <end position="193"/>
    </location>
</feature>
<evidence type="ECO:0000259" key="1">
    <source>
        <dbReference type="Pfam" id="PF13579"/>
    </source>
</evidence>
<sequence>MKILLLNLYYPPDTSATAKMAHTVAATISIHHRITVLCGRPSYDPTERRPWRPYQTENVDLVRIIRAGSTGFPRFNMKSRLMNYLSYVLLALPRALFLDCDVVLAMTDPPFQGIVGAFVAMLKRKPYVYNIRDLYPDMAVGGSIVTAGVPTRIWEKLNRWALGRAERVIVLGEDMRARIIAKGVEPSRIALIRDGAEIPPPEKSLPPPDPEVIHA</sequence>
<gene>
    <name evidence="2" type="ORF">HRJ53_00215</name>
</gene>
<dbReference type="Proteomes" id="UP000567293">
    <property type="component" value="Unassembled WGS sequence"/>
</dbReference>